<reference evidence="2 3" key="1">
    <citation type="journal article" date="2018" name="Front. Plant Sci.">
        <title>Red Clover (Trifolium pratense) and Zigzag Clover (T. medium) - A Picture of Genomic Similarities and Differences.</title>
        <authorList>
            <person name="Dluhosova J."/>
            <person name="Istvanek J."/>
            <person name="Nedelnik J."/>
            <person name="Repkova J."/>
        </authorList>
    </citation>
    <scope>NUCLEOTIDE SEQUENCE [LARGE SCALE GENOMIC DNA]</scope>
    <source>
        <strain evidence="3">cv. 10/8</strain>
        <tissue evidence="2">Leaf</tissue>
    </source>
</reference>
<accession>A0A392R6I9</accession>
<name>A0A392R6I9_9FABA</name>
<comment type="caution">
    <text evidence="2">The sequence shown here is derived from an EMBL/GenBank/DDBJ whole genome shotgun (WGS) entry which is preliminary data.</text>
</comment>
<evidence type="ECO:0000256" key="1">
    <source>
        <dbReference type="SAM" id="MobiDB-lite"/>
    </source>
</evidence>
<feature type="non-terminal residue" evidence="2">
    <location>
        <position position="57"/>
    </location>
</feature>
<keyword evidence="3" id="KW-1185">Reference proteome</keyword>
<protein>
    <submittedName>
        <fullName evidence="2">Uncharacterized protein</fullName>
    </submittedName>
</protein>
<evidence type="ECO:0000313" key="3">
    <source>
        <dbReference type="Proteomes" id="UP000265520"/>
    </source>
</evidence>
<dbReference type="AlphaFoldDB" id="A0A392R6I9"/>
<organism evidence="2 3">
    <name type="scientific">Trifolium medium</name>
    <dbReference type="NCBI Taxonomy" id="97028"/>
    <lineage>
        <taxon>Eukaryota</taxon>
        <taxon>Viridiplantae</taxon>
        <taxon>Streptophyta</taxon>
        <taxon>Embryophyta</taxon>
        <taxon>Tracheophyta</taxon>
        <taxon>Spermatophyta</taxon>
        <taxon>Magnoliopsida</taxon>
        <taxon>eudicotyledons</taxon>
        <taxon>Gunneridae</taxon>
        <taxon>Pentapetalae</taxon>
        <taxon>rosids</taxon>
        <taxon>fabids</taxon>
        <taxon>Fabales</taxon>
        <taxon>Fabaceae</taxon>
        <taxon>Papilionoideae</taxon>
        <taxon>50 kb inversion clade</taxon>
        <taxon>NPAAA clade</taxon>
        <taxon>Hologalegina</taxon>
        <taxon>IRL clade</taxon>
        <taxon>Trifolieae</taxon>
        <taxon>Trifolium</taxon>
    </lineage>
</organism>
<sequence length="57" mass="6150">MSNPIDSVTTEEQVTVSSSQIQSSDLVTHAIPLTIVPPQTSTKTKVKSSVKKEKLPK</sequence>
<feature type="region of interest" description="Disordered" evidence="1">
    <location>
        <begin position="37"/>
        <end position="57"/>
    </location>
</feature>
<proteinExistence type="predicted"/>
<dbReference type="EMBL" id="LXQA010187345">
    <property type="protein sequence ID" value="MCI31476.1"/>
    <property type="molecule type" value="Genomic_DNA"/>
</dbReference>
<evidence type="ECO:0000313" key="2">
    <source>
        <dbReference type="EMBL" id="MCI31476.1"/>
    </source>
</evidence>
<feature type="compositionally biased region" description="Polar residues" evidence="1">
    <location>
        <begin position="1"/>
        <end position="16"/>
    </location>
</feature>
<dbReference type="Proteomes" id="UP000265520">
    <property type="component" value="Unassembled WGS sequence"/>
</dbReference>
<feature type="region of interest" description="Disordered" evidence="1">
    <location>
        <begin position="1"/>
        <end position="22"/>
    </location>
</feature>